<keyword evidence="1" id="KW-0472">Membrane</keyword>
<accession>A0ABN1P795</accession>
<feature type="transmembrane region" description="Helical" evidence="1">
    <location>
        <begin position="79"/>
        <end position="96"/>
    </location>
</feature>
<proteinExistence type="predicted"/>
<evidence type="ECO:0000256" key="1">
    <source>
        <dbReference type="SAM" id="Phobius"/>
    </source>
</evidence>
<organism evidence="2 3">
    <name type="scientific">Kribbella koreensis</name>
    <dbReference type="NCBI Taxonomy" id="57909"/>
    <lineage>
        <taxon>Bacteria</taxon>
        <taxon>Bacillati</taxon>
        <taxon>Actinomycetota</taxon>
        <taxon>Actinomycetes</taxon>
        <taxon>Propionibacteriales</taxon>
        <taxon>Kribbellaceae</taxon>
        <taxon>Kribbella</taxon>
    </lineage>
</organism>
<reference evidence="2 3" key="1">
    <citation type="journal article" date="2019" name="Int. J. Syst. Evol. Microbiol.">
        <title>The Global Catalogue of Microorganisms (GCM) 10K type strain sequencing project: providing services to taxonomists for standard genome sequencing and annotation.</title>
        <authorList>
            <consortium name="The Broad Institute Genomics Platform"/>
            <consortium name="The Broad Institute Genome Sequencing Center for Infectious Disease"/>
            <person name="Wu L."/>
            <person name="Ma J."/>
        </authorList>
    </citation>
    <scope>NUCLEOTIDE SEQUENCE [LARGE SCALE GENOMIC DNA]</scope>
    <source>
        <strain evidence="2 3">JCM 10977</strain>
    </source>
</reference>
<dbReference type="Pfam" id="PF04657">
    <property type="entry name" value="DMT_YdcZ"/>
    <property type="match status" value="2"/>
</dbReference>
<keyword evidence="1" id="KW-0812">Transmembrane</keyword>
<feature type="transmembrane region" description="Helical" evidence="1">
    <location>
        <begin position="167"/>
        <end position="186"/>
    </location>
</feature>
<feature type="transmembrane region" description="Helical" evidence="1">
    <location>
        <begin position="40"/>
        <end position="58"/>
    </location>
</feature>
<dbReference type="InterPro" id="IPR006750">
    <property type="entry name" value="YdcZ"/>
</dbReference>
<dbReference type="RefSeq" id="WP_343963783.1">
    <property type="nucleotide sequence ID" value="NZ_BAAAHK010000001.1"/>
</dbReference>
<feature type="transmembrane region" description="Helical" evidence="1">
    <location>
        <begin position="261"/>
        <end position="281"/>
    </location>
</feature>
<feature type="transmembrane region" description="Helical" evidence="1">
    <location>
        <begin position="137"/>
        <end position="155"/>
    </location>
</feature>
<comment type="caution">
    <text evidence="2">The sequence shown here is derived from an EMBL/GenBank/DDBJ whole genome shotgun (WGS) entry which is preliminary data.</text>
</comment>
<protein>
    <submittedName>
        <fullName evidence="2">DMT family transporter</fullName>
    </submittedName>
</protein>
<feature type="transmembrane region" description="Helical" evidence="1">
    <location>
        <begin position="198"/>
        <end position="222"/>
    </location>
</feature>
<gene>
    <name evidence="2" type="ORF">GCM10009554_02250</name>
</gene>
<dbReference type="PANTHER" id="PTHR34821:SF2">
    <property type="entry name" value="INNER MEMBRANE PROTEIN YDCZ"/>
    <property type="match status" value="1"/>
</dbReference>
<feature type="transmembrane region" description="Helical" evidence="1">
    <location>
        <begin position="234"/>
        <end position="254"/>
    </location>
</feature>
<sequence>MRVREIQQLPMVGLAAVGGVGLAAQARLNGGLGASLGDGVVASMISTASGILVLLAIVPTSRGGRRALRQLREALRVQGLRWWQCLGGVGGALYVVSQGVSVGSLGVGIFVVAVVGGTSAGSLAVDRAGLGPGGPRAITTPRVIGATTGVAAVAIAGHDQLTGDSNLWLLALPVIAGLALALQSALNGRVGAIAGSPWAAALVNFTVAGCTLCIALPIEFLFRGPTPGELPTRPWLYCGGFIGVSIIAIATTVVRRVGVLVFGLASVVGQLLGAVLLDTFTDHRPPATTWIAIALTLAAVAITMLPKAPRPPANTTTSA</sequence>
<evidence type="ECO:0000313" key="2">
    <source>
        <dbReference type="EMBL" id="GAA0923868.1"/>
    </source>
</evidence>
<dbReference type="PANTHER" id="PTHR34821">
    <property type="entry name" value="INNER MEMBRANE PROTEIN YDCZ"/>
    <property type="match status" value="1"/>
</dbReference>
<dbReference type="Proteomes" id="UP001500542">
    <property type="component" value="Unassembled WGS sequence"/>
</dbReference>
<name>A0ABN1P795_9ACTN</name>
<keyword evidence="1" id="KW-1133">Transmembrane helix</keyword>
<keyword evidence="3" id="KW-1185">Reference proteome</keyword>
<dbReference type="EMBL" id="BAAAHK010000001">
    <property type="protein sequence ID" value="GAA0923868.1"/>
    <property type="molecule type" value="Genomic_DNA"/>
</dbReference>
<feature type="transmembrane region" description="Helical" evidence="1">
    <location>
        <begin position="102"/>
        <end position="125"/>
    </location>
</feature>
<feature type="transmembrane region" description="Helical" evidence="1">
    <location>
        <begin position="9"/>
        <end position="28"/>
    </location>
</feature>
<evidence type="ECO:0000313" key="3">
    <source>
        <dbReference type="Proteomes" id="UP001500542"/>
    </source>
</evidence>
<feature type="transmembrane region" description="Helical" evidence="1">
    <location>
        <begin position="287"/>
        <end position="305"/>
    </location>
</feature>